<gene>
    <name evidence="2" type="ORF">ACFPP7_06010</name>
</gene>
<keyword evidence="1" id="KW-0812">Transmembrane</keyword>
<proteinExistence type="predicted"/>
<dbReference type="NCBIfam" id="TIGR02532">
    <property type="entry name" value="IV_pilin_GFxxxE"/>
    <property type="match status" value="1"/>
</dbReference>
<protein>
    <submittedName>
        <fullName evidence="2">Type II secretion system protein J</fullName>
    </submittedName>
</protein>
<feature type="transmembrane region" description="Helical" evidence="1">
    <location>
        <begin position="12"/>
        <end position="33"/>
    </location>
</feature>
<evidence type="ECO:0000256" key="1">
    <source>
        <dbReference type="SAM" id="Phobius"/>
    </source>
</evidence>
<dbReference type="InterPro" id="IPR012902">
    <property type="entry name" value="N_methyl_site"/>
</dbReference>
<accession>A0ABW0Q9C2</accession>
<keyword evidence="1" id="KW-1133">Transmembrane helix</keyword>
<dbReference type="SUPFAM" id="SSF54523">
    <property type="entry name" value="Pili subunits"/>
    <property type="match status" value="1"/>
</dbReference>
<name>A0ABW0Q9C2_9BURK</name>
<evidence type="ECO:0000313" key="2">
    <source>
        <dbReference type="EMBL" id="MFC5520467.1"/>
    </source>
</evidence>
<keyword evidence="1" id="KW-0472">Membrane</keyword>
<comment type="caution">
    <text evidence="2">The sequence shown here is derived from an EMBL/GenBank/DDBJ whole genome shotgun (WGS) entry which is preliminary data.</text>
</comment>
<sequence>MGKKSSWHANQGFTLIELLVALAAMALMAGLSWRGLDGMVRAQTQTRQRADGVLTLQAGLAQWSTDLDALVQLPGTPALDWDGRGLRITRRSTGTPGNGLLVVAWARRNIDGTGQWLRWQSPPAFTRGELQSAWARAAQWAQNPGDEDKRHEVRITTLDQWQVFYFRGNAWTHPLSSDGSTPSPLAATDLSLPDGVRLVLTLPASEAIHGTLTKDWMRPNLGGGRS</sequence>
<dbReference type="InterPro" id="IPR045584">
    <property type="entry name" value="Pilin-like"/>
</dbReference>
<evidence type="ECO:0000313" key="3">
    <source>
        <dbReference type="Proteomes" id="UP001596084"/>
    </source>
</evidence>
<organism evidence="2 3">
    <name type="scientific">Polaromonas jejuensis</name>
    <dbReference type="NCBI Taxonomy" id="457502"/>
    <lineage>
        <taxon>Bacteria</taxon>
        <taxon>Pseudomonadati</taxon>
        <taxon>Pseudomonadota</taxon>
        <taxon>Betaproteobacteria</taxon>
        <taxon>Burkholderiales</taxon>
        <taxon>Comamonadaceae</taxon>
        <taxon>Polaromonas</taxon>
    </lineage>
</organism>
<dbReference type="EMBL" id="JBHSMX010000011">
    <property type="protein sequence ID" value="MFC5520467.1"/>
    <property type="molecule type" value="Genomic_DNA"/>
</dbReference>
<dbReference type="Proteomes" id="UP001596084">
    <property type="component" value="Unassembled WGS sequence"/>
</dbReference>
<keyword evidence="3" id="KW-1185">Reference proteome</keyword>
<dbReference type="RefSeq" id="WP_068831395.1">
    <property type="nucleotide sequence ID" value="NZ_JBHSMX010000011.1"/>
</dbReference>
<dbReference type="Pfam" id="PF07963">
    <property type="entry name" value="N_methyl"/>
    <property type="match status" value="1"/>
</dbReference>
<reference evidence="3" key="1">
    <citation type="journal article" date="2019" name="Int. J. Syst. Evol. Microbiol.">
        <title>The Global Catalogue of Microorganisms (GCM) 10K type strain sequencing project: providing services to taxonomists for standard genome sequencing and annotation.</title>
        <authorList>
            <consortium name="The Broad Institute Genomics Platform"/>
            <consortium name="The Broad Institute Genome Sequencing Center for Infectious Disease"/>
            <person name="Wu L."/>
            <person name="Ma J."/>
        </authorList>
    </citation>
    <scope>NUCLEOTIDE SEQUENCE [LARGE SCALE GENOMIC DNA]</scope>
    <source>
        <strain evidence="3">CGMCC 4.7277</strain>
    </source>
</reference>